<accession>A0ABD3QP98</accession>
<protein>
    <recommendedName>
        <fullName evidence="2">DUF6824 domain-containing protein</fullName>
    </recommendedName>
</protein>
<reference evidence="3 4" key="1">
    <citation type="journal article" date="2020" name="G3 (Bethesda)">
        <title>Improved Reference Genome for Cyclotella cryptica CCMP332, a Model for Cell Wall Morphogenesis, Salinity Adaptation, and Lipid Production in Diatoms (Bacillariophyta).</title>
        <authorList>
            <person name="Roberts W.R."/>
            <person name="Downey K.M."/>
            <person name="Ruck E.C."/>
            <person name="Traller J.C."/>
            <person name="Alverson A.J."/>
        </authorList>
    </citation>
    <scope>NUCLEOTIDE SEQUENCE [LARGE SCALE GENOMIC DNA]</scope>
    <source>
        <strain evidence="3 4">CCMP332</strain>
    </source>
</reference>
<feature type="region of interest" description="Disordered" evidence="1">
    <location>
        <begin position="134"/>
        <end position="154"/>
    </location>
</feature>
<evidence type="ECO:0000256" key="1">
    <source>
        <dbReference type="SAM" id="MobiDB-lite"/>
    </source>
</evidence>
<gene>
    <name evidence="3" type="ORF">HJC23_010338</name>
</gene>
<dbReference type="Proteomes" id="UP001516023">
    <property type="component" value="Unassembled WGS sequence"/>
</dbReference>
<name>A0ABD3QP98_9STRA</name>
<comment type="caution">
    <text evidence="3">The sequence shown here is derived from an EMBL/GenBank/DDBJ whole genome shotgun (WGS) entry which is preliminary data.</text>
</comment>
<evidence type="ECO:0000313" key="3">
    <source>
        <dbReference type="EMBL" id="KAL3801994.1"/>
    </source>
</evidence>
<feature type="domain" description="DUF6824" evidence="2">
    <location>
        <begin position="17"/>
        <end position="102"/>
    </location>
</feature>
<feature type="compositionally biased region" description="Polar residues" evidence="1">
    <location>
        <begin position="137"/>
        <end position="147"/>
    </location>
</feature>
<evidence type="ECO:0000313" key="4">
    <source>
        <dbReference type="Proteomes" id="UP001516023"/>
    </source>
</evidence>
<proteinExistence type="predicted"/>
<keyword evidence="4" id="KW-1185">Reference proteome</keyword>
<evidence type="ECO:0000259" key="2">
    <source>
        <dbReference type="Pfam" id="PF20710"/>
    </source>
</evidence>
<dbReference type="InterPro" id="IPR049227">
    <property type="entry name" value="DUF6824"/>
</dbReference>
<sequence>MAENKQLNFITAPHAHDVLSGRGNLVNRHRGNVNFRSLVKKYKEEYVACPKSHKSMYSKLIYDEIRSLDPAGRFLKQDPNTKLWSDIGKKTALAKIRQALREGAPELLRDLQTSEQSRLNASTSSEGKFARAANFGDNATDNSTSIEPCNEPKKSLSRFFPRSSSIESTGAESVLSLGSMNMGHKNDASRCSETVHTQLMSGYGVVPLYDTWIRATSQSGGPTGTWRADRVANATQITDQHVNPWQHISDIQNMLENSSTQAPGLQFQVEPLNLVNTDVNQMPKFPGGTSPCTNRFTNVSGMENSPFANFAATSHQQQHNVGNTFSEYYDAYGCGINNASFVNSATSSRQHPLTTRYDIHNAAFVNSAESYLQQCTTNNERSGNGHDLTYQFDSISCIEDATFVNSLASNHQQQFDNMRNASRTDNASSLMSLLSIFSSNIPNVNVSQANTQLLQSQLVYQQQPQFDVRQNVASHEGNECGGTQMQNTRAKSA</sequence>
<dbReference type="Pfam" id="PF20710">
    <property type="entry name" value="DUF6824"/>
    <property type="match status" value="1"/>
</dbReference>
<organism evidence="3 4">
    <name type="scientific">Cyclotella cryptica</name>
    <dbReference type="NCBI Taxonomy" id="29204"/>
    <lineage>
        <taxon>Eukaryota</taxon>
        <taxon>Sar</taxon>
        <taxon>Stramenopiles</taxon>
        <taxon>Ochrophyta</taxon>
        <taxon>Bacillariophyta</taxon>
        <taxon>Coscinodiscophyceae</taxon>
        <taxon>Thalassiosirophycidae</taxon>
        <taxon>Stephanodiscales</taxon>
        <taxon>Stephanodiscaceae</taxon>
        <taxon>Cyclotella</taxon>
    </lineage>
</organism>
<dbReference type="AlphaFoldDB" id="A0ABD3QP98"/>
<dbReference type="EMBL" id="JABMIG020000023">
    <property type="protein sequence ID" value="KAL3801994.1"/>
    <property type="molecule type" value="Genomic_DNA"/>
</dbReference>